<keyword evidence="2" id="KW-0378">Hydrolase</keyword>
<evidence type="ECO:0000313" key="3">
    <source>
        <dbReference type="Proteomes" id="UP000272474"/>
    </source>
</evidence>
<dbReference type="GO" id="GO:0005886">
    <property type="term" value="C:plasma membrane"/>
    <property type="evidence" value="ECO:0007669"/>
    <property type="project" value="InterPro"/>
</dbReference>
<keyword evidence="1" id="KW-0472">Membrane</keyword>
<dbReference type="GO" id="GO:0008556">
    <property type="term" value="F:P-type potassium transmembrane transporter activity"/>
    <property type="evidence" value="ECO:0007669"/>
    <property type="project" value="InterPro"/>
</dbReference>
<reference evidence="2 3" key="1">
    <citation type="journal article" date="2014" name="Int. J. Syst. Evol. Microbiol.">
        <title>Streptomyces hoynatensis sp. nov., isolated from deep marine sediment.</title>
        <authorList>
            <person name="Veyisoglu A."/>
            <person name="Sahin N."/>
        </authorList>
    </citation>
    <scope>NUCLEOTIDE SEQUENCE [LARGE SCALE GENOMIC DNA]</scope>
    <source>
        <strain evidence="2 3">KCTC 29097</strain>
    </source>
</reference>
<dbReference type="NCBIfam" id="TIGR02115">
    <property type="entry name" value="potass_kdpF"/>
    <property type="match status" value="1"/>
</dbReference>
<sequence>MSAENLAGLCVAVALLGYLVLALLFPERF</sequence>
<dbReference type="InterPro" id="IPR011726">
    <property type="entry name" value="KdpF"/>
</dbReference>
<comment type="caution">
    <text evidence="2">The sequence shown here is derived from an EMBL/GenBank/DDBJ whole genome shotgun (WGS) entry which is preliminary data.</text>
</comment>
<feature type="transmembrane region" description="Helical" evidence="1">
    <location>
        <begin position="6"/>
        <end position="25"/>
    </location>
</feature>
<evidence type="ECO:0000313" key="2">
    <source>
        <dbReference type="EMBL" id="RKN37893.1"/>
    </source>
</evidence>
<keyword evidence="1" id="KW-0812">Transmembrane</keyword>
<dbReference type="GO" id="GO:0016787">
    <property type="term" value="F:hydrolase activity"/>
    <property type="evidence" value="ECO:0007669"/>
    <property type="project" value="UniProtKB-KW"/>
</dbReference>
<dbReference type="EMBL" id="RBAL01000021">
    <property type="protein sequence ID" value="RKN37893.1"/>
    <property type="molecule type" value="Genomic_DNA"/>
</dbReference>
<name>A0A3A9YPF6_9ACTN</name>
<dbReference type="RefSeq" id="WP_120684099.1">
    <property type="nucleotide sequence ID" value="NZ_RBAL01000021.1"/>
</dbReference>
<keyword evidence="3" id="KW-1185">Reference proteome</keyword>
<protein>
    <submittedName>
        <fullName evidence="2">K(+)-transporting ATPase subunit F</fullName>
        <ecNumber evidence="2">3.6.3.12</ecNumber>
    </submittedName>
</protein>
<accession>A0A3A9YPF6</accession>
<dbReference type="Pfam" id="PF09604">
    <property type="entry name" value="Potass_KdpF"/>
    <property type="match status" value="1"/>
</dbReference>
<dbReference type="Proteomes" id="UP000272474">
    <property type="component" value="Unassembled WGS sequence"/>
</dbReference>
<keyword evidence="1" id="KW-1133">Transmembrane helix</keyword>
<dbReference type="EC" id="3.6.3.12" evidence="2"/>
<proteinExistence type="predicted"/>
<dbReference type="AlphaFoldDB" id="A0A3A9YPF6"/>
<gene>
    <name evidence="2" type="primary">kdpF</name>
    <name evidence="2" type="ORF">D7294_26360</name>
</gene>
<evidence type="ECO:0000256" key="1">
    <source>
        <dbReference type="SAM" id="Phobius"/>
    </source>
</evidence>
<organism evidence="2 3">
    <name type="scientific">Streptomyces hoynatensis</name>
    <dbReference type="NCBI Taxonomy" id="1141874"/>
    <lineage>
        <taxon>Bacteria</taxon>
        <taxon>Bacillati</taxon>
        <taxon>Actinomycetota</taxon>
        <taxon>Actinomycetes</taxon>
        <taxon>Kitasatosporales</taxon>
        <taxon>Streptomycetaceae</taxon>
        <taxon>Streptomyces</taxon>
    </lineage>
</organism>